<proteinExistence type="predicted"/>
<dbReference type="InterPro" id="IPR019092">
    <property type="entry name" value="SSO2081-like_dom"/>
</dbReference>
<dbReference type="NCBIfam" id="TIGR02584">
    <property type="entry name" value="cas_NE0113"/>
    <property type="match status" value="1"/>
</dbReference>
<dbReference type="InterPro" id="IPR013413">
    <property type="entry name" value="CRISPR-assoc_prot_NE0113"/>
</dbReference>
<feature type="domain" description="CRISPR system ring nuclease SSO2081-like" evidence="1">
    <location>
        <begin position="23"/>
        <end position="197"/>
    </location>
</feature>
<evidence type="ECO:0000313" key="2">
    <source>
        <dbReference type="EMBL" id="OQX05172.1"/>
    </source>
</evidence>
<comment type="caution">
    <text evidence="2">The sequence shown here is derived from an EMBL/GenBank/DDBJ whole genome shotgun (WGS) entry which is preliminary data.</text>
</comment>
<evidence type="ECO:0000313" key="3">
    <source>
        <dbReference type="Proteomes" id="UP000192491"/>
    </source>
</evidence>
<organism evidence="2 3">
    <name type="scientific">Thiothrix lacustris</name>
    <dbReference type="NCBI Taxonomy" id="525917"/>
    <lineage>
        <taxon>Bacteria</taxon>
        <taxon>Pseudomonadati</taxon>
        <taxon>Pseudomonadota</taxon>
        <taxon>Gammaproteobacteria</taxon>
        <taxon>Thiotrichales</taxon>
        <taxon>Thiotrichaceae</taxon>
        <taxon>Thiothrix</taxon>
    </lineage>
</organism>
<dbReference type="AlphaFoldDB" id="A0A1Y1QGI1"/>
<evidence type="ECO:0000259" key="1">
    <source>
        <dbReference type="Pfam" id="PF09623"/>
    </source>
</evidence>
<name>A0A1Y1QGI1_9GAMM</name>
<dbReference type="EMBL" id="MTEJ01000302">
    <property type="protein sequence ID" value="OQX05172.1"/>
    <property type="molecule type" value="Genomic_DNA"/>
</dbReference>
<gene>
    <name evidence="2" type="ORF">BWK73_34315</name>
</gene>
<sequence>MRTTDNQPEGFKQRILLTLMGHSPAIITETLYALSQQTPPYLPTEIHVITTLSGKEKLQSSLLGQDGALWRLCADYALPLPLIPDEHIHVITHNGRELPDIQTEEDNTATADFITALVHDLTDKANASLHVSIAGGRKTMTYYLGYALSLFGRMQDRMSHVLVDESRISRDFFYPAHDSDITVTLADIPFVRLREGLGFAKALSEGRYTFNRAVALVQQQFSGESVALVNNQLYANHIKVEHTKFKATSLAVYVWLLLRHRDGMSDIRYKSKDDSGNLSYSKELMAVYRQLHGEKGINKMENAIEDTGLTADYLRPHITACNTALEHSLNRAAIHYLIQRTDGGNGDITYHLPVTLASENIHLPLPVDFLASL</sequence>
<dbReference type="STRING" id="1123401.GCA_000621325_03214"/>
<dbReference type="Proteomes" id="UP000192491">
    <property type="component" value="Unassembled WGS sequence"/>
</dbReference>
<dbReference type="Pfam" id="PF09623">
    <property type="entry name" value="Cas_NE0113"/>
    <property type="match status" value="1"/>
</dbReference>
<accession>A0A1Y1QGI1</accession>
<protein>
    <submittedName>
        <fullName evidence="2">CRISPR-associated protein</fullName>
    </submittedName>
</protein>
<reference evidence="2 3" key="1">
    <citation type="submission" date="2017-01" db="EMBL/GenBank/DDBJ databases">
        <title>Novel large sulfur bacteria in the metagenomes of groundwater-fed chemosynthetic microbial mats in the Lake Huron basin.</title>
        <authorList>
            <person name="Sharrar A.M."/>
            <person name="Flood B.E."/>
            <person name="Bailey J.V."/>
            <person name="Jones D.S."/>
            <person name="Biddanda B."/>
            <person name="Ruberg S.A."/>
            <person name="Marcus D.N."/>
            <person name="Dick G.J."/>
        </authorList>
    </citation>
    <scope>NUCLEOTIDE SEQUENCE [LARGE SCALE GENOMIC DNA]</scope>
    <source>
        <strain evidence="2">A8</strain>
    </source>
</reference>